<evidence type="ECO:0000313" key="4">
    <source>
        <dbReference type="Proteomes" id="UP000198959"/>
    </source>
</evidence>
<dbReference type="EMBL" id="FMHW01000002">
    <property type="protein sequence ID" value="SCL37815.1"/>
    <property type="molecule type" value="Genomic_DNA"/>
</dbReference>
<evidence type="ECO:0000256" key="1">
    <source>
        <dbReference type="SAM" id="MobiDB-lite"/>
    </source>
</evidence>
<feature type="region of interest" description="Disordered" evidence="1">
    <location>
        <begin position="56"/>
        <end position="89"/>
    </location>
</feature>
<gene>
    <name evidence="3" type="ORF">GA0074692_4797</name>
</gene>
<dbReference type="Gene3D" id="1.10.1660.10">
    <property type="match status" value="1"/>
</dbReference>
<dbReference type="GO" id="GO:0003677">
    <property type="term" value="F:DNA binding"/>
    <property type="evidence" value="ECO:0007669"/>
    <property type="project" value="InterPro"/>
</dbReference>
<evidence type="ECO:0000313" key="3">
    <source>
        <dbReference type="EMBL" id="SCL37815.1"/>
    </source>
</evidence>
<reference evidence="4" key="1">
    <citation type="submission" date="2016-06" db="EMBL/GenBank/DDBJ databases">
        <authorList>
            <person name="Varghese N."/>
            <person name="Submissions Spin"/>
        </authorList>
    </citation>
    <scope>NUCLEOTIDE SEQUENCE [LARGE SCALE GENOMIC DNA]</scope>
    <source>
        <strain evidence="4">DSM 43817</strain>
    </source>
</reference>
<dbReference type="Pfam" id="PF12728">
    <property type="entry name" value="HTH_17"/>
    <property type="match status" value="1"/>
</dbReference>
<dbReference type="OrthoDB" id="3393149at2"/>
<protein>
    <submittedName>
        <fullName evidence="3">DNA binding domain-containing protein, excisionase family</fullName>
    </submittedName>
</protein>
<dbReference type="RefSeq" id="WP_091647601.1">
    <property type="nucleotide sequence ID" value="NZ_FMHW01000002.1"/>
</dbReference>
<dbReference type="CDD" id="cd04762">
    <property type="entry name" value="HTH_MerR-trunc"/>
    <property type="match status" value="1"/>
</dbReference>
<dbReference type="InterPro" id="IPR010093">
    <property type="entry name" value="SinI_DNA-bd"/>
</dbReference>
<feature type="domain" description="Helix-turn-helix" evidence="2">
    <location>
        <begin position="7"/>
        <end position="56"/>
    </location>
</feature>
<dbReference type="STRING" id="145854.GA0074692_4797"/>
<dbReference type="NCBIfam" id="NF033787">
    <property type="entry name" value="HTH_BldC"/>
    <property type="match status" value="1"/>
</dbReference>
<evidence type="ECO:0000259" key="2">
    <source>
        <dbReference type="Pfam" id="PF12728"/>
    </source>
</evidence>
<dbReference type="InterPro" id="IPR048048">
    <property type="entry name" value="BldC-like"/>
</dbReference>
<sequence>MDTGDRLLTPGEVAALFRVDPKTVTRWAAAGRIGSIRTPGGHRRFRESEVRALLEGEGMLDEGEDPANRPRNAGPTASTGPGPANAGLY</sequence>
<proteinExistence type="predicted"/>
<organism evidence="3 4">
    <name type="scientific">Micromonospora pallida</name>
    <dbReference type="NCBI Taxonomy" id="145854"/>
    <lineage>
        <taxon>Bacteria</taxon>
        <taxon>Bacillati</taxon>
        <taxon>Actinomycetota</taxon>
        <taxon>Actinomycetes</taxon>
        <taxon>Micromonosporales</taxon>
        <taxon>Micromonosporaceae</taxon>
        <taxon>Micromonospora</taxon>
    </lineage>
</organism>
<dbReference type="AlphaFoldDB" id="A0A1C6T8M6"/>
<keyword evidence="4" id="KW-1185">Reference proteome</keyword>
<accession>A0A1C6T8M6</accession>
<dbReference type="SUPFAM" id="SSF46955">
    <property type="entry name" value="Putative DNA-binding domain"/>
    <property type="match status" value="1"/>
</dbReference>
<dbReference type="NCBIfam" id="TIGR01764">
    <property type="entry name" value="excise"/>
    <property type="match status" value="1"/>
</dbReference>
<dbReference type="InterPro" id="IPR041657">
    <property type="entry name" value="HTH_17"/>
</dbReference>
<name>A0A1C6T8M6_9ACTN</name>
<dbReference type="Proteomes" id="UP000198959">
    <property type="component" value="Unassembled WGS sequence"/>
</dbReference>
<dbReference type="InterPro" id="IPR009061">
    <property type="entry name" value="DNA-bd_dom_put_sf"/>
</dbReference>